<dbReference type="Gene3D" id="3.30.70.1230">
    <property type="entry name" value="Nucleotide cyclase"/>
    <property type="match status" value="1"/>
</dbReference>
<proteinExistence type="predicted"/>
<reference evidence="3 4" key="1">
    <citation type="submission" date="2017-03" db="EMBL/GenBank/DDBJ databases">
        <authorList>
            <person name="Afonso C.L."/>
            <person name="Miller P.J."/>
            <person name="Scott M.A."/>
            <person name="Spackman E."/>
            <person name="Goraichik I."/>
            <person name="Dimitrov K.M."/>
            <person name="Suarez D.L."/>
            <person name="Swayne D.E."/>
        </authorList>
    </citation>
    <scope>NUCLEOTIDE SEQUENCE [LARGE SCALE GENOMIC DNA]</scope>
    <source>
        <strain evidence="3 4">CECT 7691</strain>
    </source>
</reference>
<keyword evidence="4" id="KW-1185">Reference proteome</keyword>
<dbReference type="EMBL" id="FWFR01000001">
    <property type="protein sequence ID" value="SLN20094.1"/>
    <property type="molecule type" value="Genomic_DNA"/>
</dbReference>
<dbReference type="EC" id="4.6.1.1" evidence="3"/>
<sequence length="449" mass="49344">MWQELRRRFFSVTRTRALPARVQRVIEEQQAQSERIIAWAHLLIVAVFAALYTFTPKGFSGDVMLEPVPYVLAIYFAFAAIRYLIVRRARPAGWFIALATIAEVTLLMLLIWSYHLQYEQPPGFYLRATTLLYVFIFIALGALRFEARYVVLAGVAALAGWLVLVLYALREAMVGDLITRDFVEYTLTHKLLIGAEIDKMIPIALVTLIVAVVILRARSLLVRSAKEAAAAAELSRFFAPEVALAITGSAEPLRPGEGELRDAAILHCDIQGFTRLSRQLSPNDLMRLLADYEARMVPVIQGHGGSVDKFIGDGILVSFGAAMATGSYAADALRAVESLLGAAEDWRREREARGLTPLVLRFTVTAGTVVFGAIGDESRLEFTVIGDPVNLAVKLDAQARNDGVRALVTAEALDLARAQGYLPTRALDERRAVNVPGTAETRDLVAFVG</sequence>
<keyword evidence="1" id="KW-0472">Membrane</keyword>
<dbReference type="InParanoid" id="A0A1Y5RL60"/>
<keyword evidence="3" id="KW-0456">Lyase</keyword>
<evidence type="ECO:0000256" key="1">
    <source>
        <dbReference type="SAM" id="Phobius"/>
    </source>
</evidence>
<feature type="transmembrane region" description="Helical" evidence="1">
    <location>
        <begin position="200"/>
        <end position="217"/>
    </location>
</feature>
<dbReference type="RefSeq" id="WP_085881816.1">
    <property type="nucleotide sequence ID" value="NZ_FWFR01000001.1"/>
</dbReference>
<protein>
    <submittedName>
        <fullName evidence="3">Adenylate cyclase 1</fullName>
        <ecNumber evidence="3">4.6.1.1</ecNumber>
    </submittedName>
</protein>
<evidence type="ECO:0000259" key="2">
    <source>
        <dbReference type="PROSITE" id="PS50125"/>
    </source>
</evidence>
<dbReference type="PANTHER" id="PTHR43081:SF20">
    <property type="entry name" value="TWO-COMPONENT RESPONSE REGULATOR"/>
    <property type="match status" value="1"/>
</dbReference>
<dbReference type="CDD" id="cd07302">
    <property type="entry name" value="CHD"/>
    <property type="match status" value="1"/>
</dbReference>
<dbReference type="Pfam" id="PF00211">
    <property type="entry name" value="Guanylate_cyc"/>
    <property type="match status" value="1"/>
</dbReference>
<feature type="transmembrane region" description="Helical" evidence="1">
    <location>
        <begin position="36"/>
        <end position="55"/>
    </location>
</feature>
<feature type="transmembrane region" description="Helical" evidence="1">
    <location>
        <begin position="124"/>
        <end position="143"/>
    </location>
</feature>
<dbReference type="Proteomes" id="UP000193200">
    <property type="component" value="Unassembled WGS sequence"/>
</dbReference>
<dbReference type="InterPro" id="IPR029787">
    <property type="entry name" value="Nucleotide_cyclase"/>
</dbReference>
<dbReference type="InterPro" id="IPR050697">
    <property type="entry name" value="Adenylyl/Guanylyl_Cyclase_3/4"/>
</dbReference>
<dbReference type="OrthoDB" id="341967at2"/>
<dbReference type="GO" id="GO:0035556">
    <property type="term" value="P:intracellular signal transduction"/>
    <property type="evidence" value="ECO:0007669"/>
    <property type="project" value="InterPro"/>
</dbReference>
<dbReference type="InterPro" id="IPR001054">
    <property type="entry name" value="A/G_cyclase"/>
</dbReference>
<evidence type="ECO:0000313" key="3">
    <source>
        <dbReference type="EMBL" id="SLN20094.1"/>
    </source>
</evidence>
<dbReference type="GO" id="GO:0006171">
    <property type="term" value="P:cAMP biosynthetic process"/>
    <property type="evidence" value="ECO:0007669"/>
    <property type="project" value="TreeGrafter"/>
</dbReference>
<keyword evidence="1" id="KW-0812">Transmembrane</keyword>
<evidence type="ECO:0000313" key="4">
    <source>
        <dbReference type="Proteomes" id="UP000193200"/>
    </source>
</evidence>
<accession>A0A1Y5RL60</accession>
<gene>
    <name evidence="3" type="primary">cyaA_5</name>
    <name evidence="3" type="ORF">OCH7691_00477</name>
</gene>
<feature type="transmembrane region" description="Helical" evidence="1">
    <location>
        <begin position="67"/>
        <end position="85"/>
    </location>
</feature>
<dbReference type="PANTHER" id="PTHR43081">
    <property type="entry name" value="ADENYLATE CYCLASE, TERMINAL-DIFFERENTIATION SPECIFIC-RELATED"/>
    <property type="match status" value="1"/>
</dbReference>
<feature type="transmembrane region" description="Helical" evidence="1">
    <location>
        <begin position="150"/>
        <end position="169"/>
    </location>
</feature>
<organism evidence="3 4">
    <name type="scientific">Oceanibacterium hippocampi</name>
    <dbReference type="NCBI Taxonomy" id="745714"/>
    <lineage>
        <taxon>Bacteria</taxon>
        <taxon>Pseudomonadati</taxon>
        <taxon>Pseudomonadota</taxon>
        <taxon>Alphaproteobacteria</taxon>
        <taxon>Sneathiellales</taxon>
        <taxon>Sneathiellaceae</taxon>
        <taxon>Oceanibacterium</taxon>
    </lineage>
</organism>
<keyword evidence="1" id="KW-1133">Transmembrane helix</keyword>
<dbReference type="GO" id="GO:0004016">
    <property type="term" value="F:adenylate cyclase activity"/>
    <property type="evidence" value="ECO:0007669"/>
    <property type="project" value="UniProtKB-EC"/>
</dbReference>
<name>A0A1Y5RL60_9PROT</name>
<dbReference type="AlphaFoldDB" id="A0A1Y5RL60"/>
<dbReference type="SMART" id="SM00044">
    <property type="entry name" value="CYCc"/>
    <property type="match status" value="1"/>
</dbReference>
<dbReference type="SUPFAM" id="SSF55073">
    <property type="entry name" value="Nucleotide cyclase"/>
    <property type="match status" value="1"/>
</dbReference>
<dbReference type="PROSITE" id="PS50125">
    <property type="entry name" value="GUANYLATE_CYCLASE_2"/>
    <property type="match status" value="1"/>
</dbReference>
<feature type="transmembrane region" description="Helical" evidence="1">
    <location>
        <begin position="92"/>
        <end position="112"/>
    </location>
</feature>
<feature type="domain" description="Guanylate cyclase" evidence="2">
    <location>
        <begin position="264"/>
        <end position="396"/>
    </location>
</feature>